<dbReference type="GO" id="GO:0004497">
    <property type="term" value="F:monooxygenase activity"/>
    <property type="evidence" value="ECO:0007669"/>
    <property type="project" value="UniProtKB-KW"/>
</dbReference>
<accession>A0A0N0NKN0</accession>
<organism evidence="9 10">
    <name type="scientific">Cyphellophora attinorum</name>
    <dbReference type="NCBI Taxonomy" id="1664694"/>
    <lineage>
        <taxon>Eukaryota</taxon>
        <taxon>Fungi</taxon>
        <taxon>Dikarya</taxon>
        <taxon>Ascomycota</taxon>
        <taxon>Pezizomycotina</taxon>
        <taxon>Eurotiomycetes</taxon>
        <taxon>Chaetothyriomycetidae</taxon>
        <taxon>Chaetothyriales</taxon>
        <taxon>Cyphellophoraceae</taxon>
        <taxon>Cyphellophora</taxon>
    </lineage>
</organism>
<evidence type="ECO:0000259" key="8">
    <source>
        <dbReference type="Pfam" id="PF01494"/>
    </source>
</evidence>
<dbReference type="EMBL" id="LFJN01000020">
    <property type="protein sequence ID" value="KPI38029.1"/>
    <property type="molecule type" value="Genomic_DNA"/>
</dbReference>
<keyword evidence="3" id="KW-0274">FAD</keyword>
<dbReference type="AlphaFoldDB" id="A0A0N0NKN0"/>
<dbReference type="Proteomes" id="UP000038010">
    <property type="component" value="Unassembled WGS sequence"/>
</dbReference>
<keyword evidence="10" id="KW-1185">Reference proteome</keyword>
<keyword evidence="4" id="KW-0560">Oxidoreductase</keyword>
<dbReference type="OrthoDB" id="4147963at2759"/>
<keyword evidence="7" id="KW-0812">Transmembrane</keyword>
<dbReference type="InterPro" id="IPR036188">
    <property type="entry name" value="FAD/NAD-bd_sf"/>
</dbReference>
<keyword evidence="5" id="KW-0503">Monooxygenase</keyword>
<dbReference type="SUPFAM" id="SSF51905">
    <property type="entry name" value="FAD/NAD(P)-binding domain"/>
    <property type="match status" value="1"/>
</dbReference>
<evidence type="ECO:0000256" key="5">
    <source>
        <dbReference type="ARBA" id="ARBA00023033"/>
    </source>
</evidence>
<keyword evidence="7" id="KW-1133">Transmembrane helix</keyword>
<feature type="transmembrane region" description="Helical" evidence="7">
    <location>
        <begin position="41"/>
        <end position="61"/>
    </location>
</feature>
<evidence type="ECO:0000256" key="4">
    <source>
        <dbReference type="ARBA" id="ARBA00023002"/>
    </source>
</evidence>
<dbReference type="RefSeq" id="XP_017997992.1">
    <property type="nucleotide sequence ID" value="XM_018140709.1"/>
</dbReference>
<evidence type="ECO:0000256" key="7">
    <source>
        <dbReference type="SAM" id="Phobius"/>
    </source>
</evidence>
<evidence type="ECO:0000256" key="2">
    <source>
        <dbReference type="ARBA" id="ARBA00022630"/>
    </source>
</evidence>
<reference evidence="9 10" key="1">
    <citation type="submission" date="2015-06" db="EMBL/GenBank/DDBJ databases">
        <title>Draft genome of the ant-associated black yeast Phialophora attae CBS 131958.</title>
        <authorList>
            <person name="Moreno L.F."/>
            <person name="Stielow B.J."/>
            <person name="de Hoog S."/>
            <person name="Vicente V.A."/>
            <person name="Weiss V.A."/>
            <person name="de Vries M."/>
            <person name="Cruz L.M."/>
            <person name="Souza E.M."/>
        </authorList>
    </citation>
    <scope>NUCLEOTIDE SEQUENCE [LARGE SCALE GENOMIC DNA]</scope>
    <source>
        <strain evidence="9 10">CBS 131958</strain>
    </source>
</reference>
<proteinExistence type="inferred from homology"/>
<dbReference type="GO" id="GO:0071949">
    <property type="term" value="F:FAD binding"/>
    <property type="evidence" value="ECO:0007669"/>
    <property type="project" value="InterPro"/>
</dbReference>
<evidence type="ECO:0000313" key="9">
    <source>
        <dbReference type="EMBL" id="KPI38029.1"/>
    </source>
</evidence>
<keyword evidence="2" id="KW-0285">Flavoprotein</keyword>
<evidence type="ECO:0000256" key="3">
    <source>
        <dbReference type="ARBA" id="ARBA00022827"/>
    </source>
</evidence>
<name>A0A0N0NKN0_9EURO</name>
<evidence type="ECO:0000256" key="1">
    <source>
        <dbReference type="ARBA" id="ARBA00007992"/>
    </source>
</evidence>
<dbReference type="InterPro" id="IPR050493">
    <property type="entry name" value="FAD-dep_Monooxygenase_BioMet"/>
</dbReference>
<dbReference type="PANTHER" id="PTHR13789:SF242">
    <property type="entry name" value="FAD-BINDING DOMAIN-CONTAINING PROTEIN"/>
    <property type="match status" value="1"/>
</dbReference>
<dbReference type="Gene3D" id="3.30.9.30">
    <property type="match status" value="1"/>
</dbReference>
<dbReference type="STRING" id="1664694.A0A0N0NKN0"/>
<feature type="region of interest" description="Disordered" evidence="6">
    <location>
        <begin position="1"/>
        <end position="31"/>
    </location>
</feature>
<dbReference type="GeneID" id="28732579"/>
<feature type="domain" description="FAD-binding" evidence="8">
    <location>
        <begin position="42"/>
        <end position="189"/>
    </location>
</feature>
<comment type="caution">
    <text evidence="9">The sequence shown here is derived from an EMBL/GenBank/DDBJ whole genome shotgun (WGS) entry which is preliminary data.</text>
</comment>
<protein>
    <submittedName>
        <fullName evidence="9">3-hydroxybenzoate 6-hydroxylase 1</fullName>
    </submittedName>
</protein>
<sequence length="191" mass="20270">MVVVSSSGISGAVKRSGPAQSSQPQIIKPRQKIQRDASTKLNIIIVGAGLGGVGAAIGLLLGGHDVTILESAPQIAEVGAGIQVLPNASRLLQEWGMKEALDRYSTAPSHVNMLGWKGNTITRMSTEDSAKLYPGTAYWDFHRANLHKCLVERAEELGAKLVVNSKVANVVAKEEGAQCFLKTVQSGKRIS</sequence>
<dbReference type="Pfam" id="PF01494">
    <property type="entry name" value="FAD_binding_3"/>
    <property type="match status" value="1"/>
</dbReference>
<feature type="compositionally biased region" description="Low complexity" evidence="6">
    <location>
        <begin position="1"/>
        <end position="13"/>
    </location>
</feature>
<dbReference type="Gene3D" id="3.50.50.60">
    <property type="entry name" value="FAD/NAD(P)-binding domain"/>
    <property type="match status" value="1"/>
</dbReference>
<comment type="similarity">
    <text evidence="1">Belongs to the paxM FAD-dependent monooxygenase family.</text>
</comment>
<evidence type="ECO:0000313" key="10">
    <source>
        <dbReference type="Proteomes" id="UP000038010"/>
    </source>
</evidence>
<dbReference type="VEuPathDB" id="FungiDB:AB675_1182"/>
<gene>
    <name evidence="9" type="ORF">AB675_1182</name>
</gene>
<evidence type="ECO:0000256" key="6">
    <source>
        <dbReference type="SAM" id="MobiDB-lite"/>
    </source>
</evidence>
<dbReference type="PANTHER" id="PTHR13789">
    <property type="entry name" value="MONOOXYGENASE"/>
    <property type="match status" value="1"/>
</dbReference>
<dbReference type="InterPro" id="IPR002938">
    <property type="entry name" value="FAD-bd"/>
</dbReference>
<keyword evidence="7" id="KW-0472">Membrane</keyword>